<keyword evidence="6 8" id="KW-1133">Transmembrane helix</keyword>
<evidence type="ECO:0000256" key="2">
    <source>
        <dbReference type="ARBA" id="ARBA00007998"/>
    </source>
</evidence>
<dbReference type="InterPro" id="IPR004761">
    <property type="entry name" value="Spore_GerAB"/>
</dbReference>
<dbReference type="NCBIfam" id="TIGR00912">
    <property type="entry name" value="2A0309"/>
    <property type="match status" value="1"/>
</dbReference>
<comment type="similarity">
    <text evidence="2">Belongs to the amino acid-polyamine-organocation (APC) superfamily. Spore germination protein (SGP) (TC 2.A.3.9) family.</text>
</comment>
<feature type="transmembrane region" description="Helical" evidence="8">
    <location>
        <begin position="309"/>
        <end position="328"/>
    </location>
</feature>
<evidence type="ECO:0000313" key="10">
    <source>
        <dbReference type="Proteomes" id="UP001418796"/>
    </source>
</evidence>
<dbReference type="RefSeq" id="WP_343129274.1">
    <property type="nucleotide sequence ID" value="NZ_JBCITK010000001.1"/>
</dbReference>
<accession>A0ABU9VE62</accession>
<feature type="transmembrane region" description="Helical" evidence="8">
    <location>
        <begin position="82"/>
        <end position="109"/>
    </location>
</feature>
<reference evidence="9 10" key="1">
    <citation type="submission" date="2024-03" db="EMBL/GenBank/DDBJ databases">
        <title>Bacilli Hybrid Assemblies.</title>
        <authorList>
            <person name="Kovac J."/>
        </authorList>
    </citation>
    <scope>NUCLEOTIDE SEQUENCE [LARGE SCALE GENOMIC DNA]</scope>
    <source>
        <strain evidence="9 10">FSL R7-0666</strain>
    </source>
</reference>
<evidence type="ECO:0000256" key="6">
    <source>
        <dbReference type="ARBA" id="ARBA00022989"/>
    </source>
</evidence>
<dbReference type="Pfam" id="PF03845">
    <property type="entry name" value="Spore_permease"/>
    <property type="match status" value="1"/>
</dbReference>
<feature type="transmembrane region" description="Helical" evidence="8">
    <location>
        <begin position="121"/>
        <end position="138"/>
    </location>
</feature>
<protein>
    <submittedName>
        <fullName evidence="9">Endospore germination permease</fullName>
    </submittedName>
</protein>
<keyword evidence="5 8" id="KW-0812">Transmembrane</keyword>
<dbReference type="Proteomes" id="UP001418796">
    <property type="component" value="Unassembled WGS sequence"/>
</dbReference>
<feature type="transmembrane region" description="Helical" evidence="8">
    <location>
        <begin position="12"/>
        <end position="35"/>
    </location>
</feature>
<evidence type="ECO:0000256" key="3">
    <source>
        <dbReference type="ARBA" id="ARBA00022448"/>
    </source>
</evidence>
<evidence type="ECO:0000256" key="4">
    <source>
        <dbReference type="ARBA" id="ARBA00022544"/>
    </source>
</evidence>
<comment type="subcellular location">
    <subcellularLocation>
        <location evidence="1">Membrane</location>
        <topology evidence="1">Multi-pass membrane protein</topology>
    </subcellularLocation>
</comment>
<feature type="transmembrane region" description="Helical" evidence="8">
    <location>
        <begin position="218"/>
        <end position="239"/>
    </location>
</feature>
<evidence type="ECO:0000256" key="1">
    <source>
        <dbReference type="ARBA" id="ARBA00004141"/>
    </source>
</evidence>
<evidence type="ECO:0000313" key="9">
    <source>
        <dbReference type="EMBL" id="MEN0642118.1"/>
    </source>
</evidence>
<feature type="transmembrane region" description="Helical" evidence="8">
    <location>
        <begin position="184"/>
        <end position="206"/>
    </location>
</feature>
<comment type="caution">
    <text evidence="9">The sequence shown here is derived from an EMBL/GenBank/DDBJ whole genome shotgun (WGS) entry which is preliminary data.</text>
</comment>
<feature type="transmembrane region" description="Helical" evidence="8">
    <location>
        <begin position="334"/>
        <end position="357"/>
    </location>
</feature>
<evidence type="ECO:0000256" key="7">
    <source>
        <dbReference type="ARBA" id="ARBA00023136"/>
    </source>
</evidence>
<feature type="transmembrane region" description="Helical" evidence="8">
    <location>
        <begin position="145"/>
        <end position="164"/>
    </location>
</feature>
<dbReference type="PANTHER" id="PTHR34975:SF2">
    <property type="entry name" value="SPORE GERMINATION PROTEIN A2"/>
    <property type="match status" value="1"/>
</dbReference>
<sequence length="363" mass="41374">MKKNSSITLVQFFWFFIQIQIAISVLVLPYSIYKVAKTDGWISMLLAGVVTQILIFVIWYLGKRYPTMTFFELLEALLGKYVGKFVSILYIIYFLALTTIVLLFFNFLISVWVLSQTPDTVKIPLFIFGCFYLLHSDLRIIARFLTIVGPLILLVPFLACYAFFDSEPLYLLPVLSSDFVDILRGVLTGSLAMQGFLILSVLYPYIEGSDKEKLLSATYANIMVTAIYVFTIIAAFVYFSPGQFVILPEPLLYMVKTISLVLIERIDLIFLAFWSVTVLSTIVGYLYIISTGMATVFQRSSRNRLGFDILACVIITVFALIPQNLLTLRRLLTYIDYVGIVFVVVIPILLLLFAMLFKRREST</sequence>
<keyword evidence="3" id="KW-0813">Transport</keyword>
<name>A0ABU9VE62_9BACI</name>
<proteinExistence type="inferred from homology"/>
<keyword evidence="7 8" id="KW-0472">Membrane</keyword>
<keyword evidence="4" id="KW-0309">Germination</keyword>
<feature type="transmembrane region" description="Helical" evidence="8">
    <location>
        <begin position="41"/>
        <end position="61"/>
    </location>
</feature>
<dbReference type="EMBL" id="JBCITK010000001">
    <property type="protein sequence ID" value="MEN0642118.1"/>
    <property type="molecule type" value="Genomic_DNA"/>
</dbReference>
<gene>
    <name evidence="9" type="ORF">MKY91_02930</name>
</gene>
<evidence type="ECO:0000256" key="5">
    <source>
        <dbReference type="ARBA" id="ARBA00022692"/>
    </source>
</evidence>
<evidence type="ECO:0000256" key="8">
    <source>
        <dbReference type="SAM" id="Phobius"/>
    </source>
</evidence>
<organism evidence="9 10">
    <name type="scientific">Alkalicoccobacillus gibsonii</name>
    <dbReference type="NCBI Taxonomy" id="79881"/>
    <lineage>
        <taxon>Bacteria</taxon>
        <taxon>Bacillati</taxon>
        <taxon>Bacillota</taxon>
        <taxon>Bacilli</taxon>
        <taxon>Bacillales</taxon>
        <taxon>Bacillaceae</taxon>
        <taxon>Alkalicoccobacillus</taxon>
    </lineage>
</organism>
<dbReference type="Gene3D" id="1.20.1740.10">
    <property type="entry name" value="Amino acid/polyamine transporter I"/>
    <property type="match status" value="1"/>
</dbReference>
<keyword evidence="10" id="KW-1185">Reference proteome</keyword>
<feature type="transmembrane region" description="Helical" evidence="8">
    <location>
        <begin position="268"/>
        <end position="288"/>
    </location>
</feature>
<dbReference type="PANTHER" id="PTHR34975">
    <property type="entry name" value="SPORE GERMINATION PROTEIN A2"/>
    <property type="match status" value="1"/>
</dbReference>